<evidence type="ECO:0000313" key="1">
    <source>
        <dbReference type="EMBL" id="CAA0839041.1"/>
    </source>
</evidence>
<dbReference type="EMBL" id="CACSLK010031421">
    <property type="protein sequence ID" value="CAA0839041.1"/>
    <property type="molecule type" value="Genomic_DNA"/>
</dbReference>
<dbReference type="OrthoDB" id="684076at2759"/>
<keyword evidence="2" id="KW-1185">Reference proteome</keyword>
<organism evidence="1 2">
    <name type="scientific">Striga hermonthica</name>
    <name type="common">Purple witchweed</name>
    <name type="synonym">Buchnera hermonthica</name>
    <dbReference type="NCBI Taxonomy" id="68872"/>
    <lineage>
        <taxon>Eukaryota</taxon>
        <taxon>Viridiplantae</taxon>
        <taxon>Streptophyta</taxon>
        <taxon>Embryophyta</taxon>
        <taxon>Tracheophyta</taxon>
        <taxon>Spermatophyta</taxon>
        <taxon>Magnoliopsida</taxon>
        <taxon>eudicotyledons</taxon>
        <taxon>Gunneridae</taxon>
        <taxon>Pentapetalae</taxon>
        <taxon>asterids</taxon>
        <taxon>lamiids</taxon>
        <taxon>Lamiales</taxon>
        <taxon>Orobanchaceae</taxon>
        <taxon>Buchnereae</taxon>
        <taxon>Striga</taxon>
    </lineage>
</organism>
<protein>
    <submittedName>
        <fullName evidence="1">Uncharacterized protein</fullName>
    </submittedName>
</protein>
<accession>A0A9N7NVV0</accession>
<comment type="caution">
    <text evidence="1">The sequence shown here is derived from an EMBL/GenBank/DDBJ whole genome shotgun (WGS) entry which is preliminary data.</text>
</comment>
<sequence>MKGKGSRAVQHIIAKCRAMKAKIMATALTVLYKKETISAKVKHAVDGIFNPAKDERVMIINDDDHYDHHKHPDHDNDEIVNAANNDDDDDKYPDLRHTLFDEEIADLLDESASSAIDIVKNSKQNFNLEDEIDEVADLFITKFHRRMRLQKLLSFKRHQQMLMGGTA</sequence>
<dbReference type="InterPro" id="IPR008480">
    <property type="entry name" value="DUF761_pln"/>
</dbReference>
<reference evidence="1" key="1">
    <citation type="submission" date="2019-12" db="EMBL/GenBank/DDBJ databases">
        <authorList>
            <person name="Scholes J."/>
        </authorList>
    </citation>
    <scope>NUCLEOTIDE SEQUENCE</scope>
</reference>
<dbReference type="PANTHER" id="PTHR33450">
    <property type="entry name" value="EMB|CAB67623.1-RELATED"/>
    <property type="match status" value="1"/>
</dbReference>
<name>A0A9N7NVV0_STRHE</name>
<dbReference type="AlphaFoldDB" id="A0A9N7NVV0"/>
<proteinExistence type="predicted"/>
<dbReference type="PANTHER" id="PTHR33450:SF31">
    <property type="entry name" value="EMB|CAB67623.1"/>
    <property type="match status" value="1"/>
</dbReference>
<evidence type="ECO:0000313" key="2">
    <source>
        <dbReference type="Proteomes" id="UP001153555"/>
    </source>
</evidence>
<gene>
    <name evidence="1" type="ORF">SHERM_05612</name>
</gene>
<dbReference type="Proteomes" id="UP001153555">
    <property type="component" value="Unassembled WGS sequence"/>
</dbReference>
<dbReference type="Pfam" id="PF05553">
    <property type="entry name" value="DUF761"/>
    <property type="match status" value="1"/>
</dbReference>